<dbReference type="EMBL" id="CP002293">
    <property type="protein sequence ID" value="ADP74877.1"/>
    <property type="molecule type" value="Genomic_DNA"/>
</dbReference>
<name>A0A7U4DL85_GEOS0</name>
<dbReference type="AlphaFoldDB" id="A0A7U4DL85"/>
<dbReference type="Gene3D" id="3.20.20.70">
    <property type="entry name" value="Aldolase class I"/>
    <property type="match status" value="1"/>
</dbReference>
<evidence type="ECO:0000256" key="5">
    <source>
        <dbReference type="ARBA" id="ARBA00023277"/>
    </source>
</evidence>
<sequence length="217" mass="23262">MLKKYKALNELHKGYAVAVIRGRNKEDALEIAKHAFKGGIRSLEITFTTPGAEKVIAELKSSGDPSMIIGAGTVLDAITARIAIMNGASFVVSPHFDKEIALVCNRYATPYIPGCSAVTEIMEAVTYGSDVVKLFPGSHLGPSFIKDVKGPIPYVELMPSGGVSIDNVGQWIEKGAFAVGLGSALTKDVKAGDYSSVEKIACEFMNKIHFILGRNER</sequence>
<keyword evidence="4" id="KW-0456">Lyase</keyword>
<evidence type="ECO:0000256" key="3">
    <source>
        <dbReference type="ARBA" id="ARBA00011233"/>
    </source>
</evidence>
<comment type="subunit">
    <text evidence="3">Homotrimer.</text>
</comment>
<protein>
    <submittedName>
        <fullName evidence="6">2-dehydro-3-deoxyphosphogluconate aldolase/4-hydroxy-2-oxoglutarate aldolase</fullName>
    </submittedName>
</protein>
<evidence type="ECO:0000313" key="6">
    <source>
        <dbReference type="EMBL" id="ADP74877.1"/>
    </source>
</evidence>
<comment type="pathway">
    <text evidence="1">Carbohydrate acid metabolism.</text>
</comment>
<reference evidence="6" key="1">
    <citation type="submission" date="2010-10" db="EMBL/GenBank/DDBJ databases">
        <title>Complete sequence of chromosome of Geobacillus sp. Y4.1MC1.</title>
        <authorList>
            <consortium name="US DOE Joint Genome Institute"/>
            <person name="Lucas S."/>
            <person name="Copeland A."/>
            <person name="Lapidus A."/>
            <person name="Cheng J.-F."/>
            <person name="Bruce D."/>
            <person name="Goodwin L."/>
            <person name="Pitluck S."/>
            <person name="Chertkov O."/>
            <person name="Zhang X."/>
            <person name="Detter J.C."/>
            <person name="Han C."/>
            <person name="Tapia R."/>
            <person name="Land M."/>
            <person name="Hauser L."/>
            <person name="Jeffries C."/>
            <person name="Kyrpides N."/>
            <person name="Ivanova N."/>
            <person name="Ovchinnikova G."/>
            <person name="Brumm P."/>
            <person name="Mead D."/>
            <person name="Woyke T."/>
        </authorList>
    </citation>
    <scope>NUCLEOTIDE SEQUENCE [LARGE SCALE GENOMIC DNA]</scope>
    <source>
        <strain evidence="6">Y4.1MC1</strain>
    </source>
</reference>
<dbReference type="SUPFAM" id="SSF51569">
    <property type="entry name" value="Aldolase"/>
    <property type="match status" value="1"/>
</dbReference>
<comment type="similarity">
    <text evidence="2">Belongs to the KHG/KDPG aldolase family.</text>
</comment>
<organism evidence="6">
    <name type="scientific">Geobacillus sp. (strain Y4.1MC1)</name>
    <dbReference type="NCBI Taxonomy" id="581103"/>
    <lineage>
        <taxon>Bacteria</taxon>
        <taxon>Bacillati</taxon>
        <taxon>Bacillota</taxon>
        <taxon>Bacilli</taxon>
        <taxon>Bacillales</taxon>
        <taxon>Anoxybacillaceae</taxon>
        <taxon>Geobacillus</taxon>
    </lineage>
</organism>
<evidence type="ECO:0000256" key="2">
    <source>
        <dbReference type="ARBA" id="ARBA00006906"/>
    </source>
</evidence>
<dbReference type="Pfam" id="PF01081">
    <property type="entry name" value="Aldolase"/>
    <property type="match status" value="1"/>
</dbReference>
<evidence type="ECO:0000256" key="4">
    <source>
        <dbReference type="ARBA" id="ARBA00023239"/>
    </source>
</evidence>
<dbReference type="KEGG" id="gmc:GY4MC1_2136"/>
<keyword evidence="5" id="KW-0119">Carbohydrate metabolism</keyword>
<dbReference type="PANTHER" id="PTHR30246">
    <property type="entry name" value="2-KETO-3-DEOXY-6-PHOSPHOGLUCONATE ALDOLASE"/>
    <property type="match status" value="1"/>
</dbReference>
<proteinExistence type="inferred from homology"/>
<accession>A0A7U4DL85</accession>
<dbReference type="NCBIfam" id="TIGR01182">
    <property type="entry name" value="eda"/>
    <property type="match status" value="1"/>
</dbReference>
<evidence type="ECO:0000256" key="1">
    <source>
        <dbReference type="ARBA" id="ARBA00004761"/>
    </source>
</evidence>
<gene>
    <name evidence="6" type="ORF">GY4MC1_2136</name>
</gene>
<dbReference type="CDD" id="cd00452">
    <property type="entry name" value="KDPG_aldolase"/>
    <property type="match status" value="1"/>
</dbReference>
<dbReference type="NCBIfam" id="NF005119">
    <property type="entry name" value="PRK06552.1"/>
    <property type="match status" value="1"/>
</dbReference>
<dbReference type="InterPro" id="IPR013785">
    <property type="entry name" value="Aldolase_TIM"/>
</dbReference>
<dbReference type="GO" id="GO:0016829">
    <property type="term" value="F:lyase activity"/>
    <property type="evidence" value="ECO:0007669"/>
    <property type="project" value="UniProtKB-KW"/>
</dbReference>
<dbReference type="InterPro" id="IPR000887">
    <property type="entry name" value="Aldlse_KDPG_KHG"/>
</dbReference>
<dbReference type="PANTHER" id="PTHR30246:SF1">
    <property type="entry name" value="2-DEHYDRO-3-DEOXY-6-PHOSPHOGALACTONATE ALDOLASE-RELATED"/>
    <property type="match status" value="1"/>
</dbReference>